<dbReference type="CDD" id="cd11056">
    <property type="entry name" value="CYP6-like"/>
    <property type="match status" value="1"/>
</dbReference>
<evidence type="ECO:0000256" key="8">
    <source>
        <dbReference type="ARBA" id="ARBA00022824"/>
    </source>
</evidence>
<evidence type="ECO:0000256" key="16">
    <source>
        <dbReference type="RuleBase" id="RU000461"/>
    </source>
</evidence>
<evidence type="ECO:0000256" key="7">
    <source>
        <dbReference type="ARBA" id="ARBA00022723"/>
    </source>
</evidence>
<evidence type="ECO:0000256" key="9">
    <source>
        <dbReference type="ARBA" id="ARBA00022848"/>
    </source>
</evidence>
<evidence type="ECO:0000256" key="10">
    <source>
        <dbReference type="ARBA" id="ARBA00023002"/>
    </source>
</evidence>
<keyword evidence="9" id="KW-0492">Microsome</keyword>
<dbReference type="PRINTS" id="PR00463">
    <property type="entry name" value="EP450I"/>
</dbReference>
<proteinExistence type="inferred from homology"/>
<feature type="transmembrane region" description="Helical" evidence="17">
    <location>
        <begin position="6"/>
        <end position="23"/>
    </location>
</feature>
<keyword evidence="12 16" id="KW-0503">Monooxygenase</keyword>
<dbReference type="SUPFAM" id="SSF48264">
    <property type="entry name" value="Cytochrome P450"/>
    <property type="match status" value="1"/>
</dbReference>
<protein>
    <recommendedName>
        <fullName evidence="5">unspecific monooxygenase</fullName>
        <ecNumber evidence="5">1.14.14.1</ecNumber>
    </recommendedName>
</protein>
<organism evidence="18 19">
    <name type="scientific">Euphydryas editha</name>
    <name type="common">Edith's checkerspot</name>
    <dbReference type="NCBI Taxonomy" id="104508"/>
    <lineage>
        <taxon>Eukaryota</taxon>
        <taxon>Metazoa</taxon>
        <taxon>Ecdysozoa</taxon>
        <taxon>Arthropoda</taxon>
        <taxon>Hexapoda</taxon>
        <taxon>Insecta</taxon>
        <taxon>Pterygota</taxon>
        <taxon>Neoptera</taxon>
        <taxon>Endopterygota</taxon>
        <taxon>Lepidoptera</taxon>
        <taxon>Glossata</taxon>
        <taxon>Ditrysia</taxon>
        <taxon>Papilionoidea</taxon>
        <taxon>Nymphalidae</taxon>
        <taxon>Nymphalinae</taxon>
        <taxon>Euphydryas</taxon>
    </lineage>
</organism>
<dbReference type="PANTHER" id="PTHR24292">
    <property type="entry name" value="CYTOCHROME P450"/>
    <property type="match status" value="1"/>
</dbReference>
<keyword evidence="19" id="KW-1185">Reference proteome</keyword>
<evidence type="ECO:0000256" key="4">
    <source>
        <dbReference type="ARBA" id="ARBA00010617"/>
    </source>
</evidence>
<comment type="caution">
    <text evidence="18">The sequence shown here is derived from an EMBL/GenBank/DDBJ whole genome shotgun (WGS) entry which is preliminary data.</text>
</comment>
<keyword evidence="8" id="KW-0256">Endoplasmic reticulum</keyword>
<dbReference type="AlphaFoldDB" id="A0AAU9U476"/>
<dbReference type="InterPro" id="IPR001128">
    <property type="entry name" value="Cyt_P450"/>
</dbReference>
<feature type="binding site" description="axial binding residue" evidence="15">
    <location>
        <position position="459"/>
    </location>
    <ligand>
        <name>heme</name>
        <dbReference type="ChEBI" id="CHEBI:30413"/>
    </ligand>
    <ligandPart>
        <name>Fe</name>
        <dbReference type="ChEBI" id="CHEBI:18248"/>
    </ligandPart>
</feature>
<reference evidence="18" key="1">
    <citation type="submission" date="2022-03" db="EMBL/GenBank/DDBJ databases">
        <authorList>
            <person name="Tunstrom K."/>
        </authorList>
    </citation>
    <scope>NUCLEOTIDE SEQUENCE</scope>
</reference>
<dbReference type="GO" id="GO:0020037">
    <property type="term" value="F:heme binding"/>
    <property type="evidence" value="ECO:0007669"/>
    <property type="project" value="InterPro"/>
</dbReference>
<dbReference type="GO" id="GO:0016712">
    <property type="term" value="F:oxidoreductase activity, acting on paired donors, with incorporation or reduction of molecular oxygen, reduced flavin or flavoprotein as one donor, and incorporation of one atom of oxygen"/>
    <property type="evidence" value="ECO:0007669"/>
    <property type="project" value="UniProtKB-EC"/>
</dbReference>
<keyword evidence="13 17" id="KW-0472">Membrane</keyword>
<evidence type="ECO:0000313" key="19">
    <source>
        <dbReference type="Proteomes" id="UP001153954"/>
    </source>
</evidence>
<name>A0AAU9U476_EUPED</name>
<gene>
    <name evidence="18" type="ORF">EEDITHA_LOCUS9692</name>
</gene>
<evidence type="ECO:0000313" key="18">
    <source>
        <dbReference type="EMBL" id="CAH2094090.1"/>
    </source>
</evidence>
<dbReference type="InterPro" id="IPR002401">
    <property type="entry name" value="Cyt_P450_E_grp-I"/>
</dbReference>
<dbReference type="EMBL" id="CAKOGL010000013">
    <property type="protein sequence ID" value="CAH2094090.1"/>
    <property type="molecule type" value="Genomic_DNA"/>
</dbReference>
<evidence type="ECO:0000256" key="3">
    <source>
        <dbReference type="ARBA" id="ARBA00004406"/>
    </source>
</evidence>
<comment type="catalytic activity">
    <reaction evidence="14">
        <text>an organic molecule + reduced [NADPH--hemoprotein reductase] + O2 = an alcohol + oxidized [NADPH--hemoprotein reductase] + H2O + H(+)</text>
        <dbReference type="Rhea" id="RHEA:17149"/>
        <dbReference type="Rhea" id="RHEA-COMP:11964"/>
        <dbReference type="Rhea" id="RHEA-COMP:11965"/>
        <dbReference type="ChEBI" id="CHEBI:15377"/>
        <dbReference type="ChEBI" id="CHEBI:15378"/>
        <dbReference type="ChEBI" id="CHEBI:15379"/>
        <dbReference type="ChEBI" id="CHEBI:30879"/>
        <dbReference type="ChEBI" id="CHEBI:57618"/>
        <dbReference type="ChEBI" id="CHEBI:58210"/>
        <dbReference type="ChEBI" id="CHEBI:142491"/>
        <dbReference type="EC" id="1.14.14.1"/>
    </reaction>
</comment>
<dbReference type="InterPro" id="IPR036396">
    <property type="entry name" value="Cyt_P450_sf"/>
</dbReference>
<dbReference type="InterPro" id="IPR017972">
    <property type="entry name" value="Cyt_P450_CS"/>
</dbReference>
<dbReference type="FunFam" id="1.10.630.10:FF:000042">
    <property type="entry name" value="Cytochrome P450"/>
    <property type="match status" value="1"/>
</dbReference>
<evidence type="ECO:0000256" key="13">
    <source>
        <dbReference type="ARBA" id="ARBA00023136"/>
    </source>
</evidence>
<keyword evidence="6 15" id="KW-0349">Heme</keyword>
<dbReference type="EC" id="1.14.14.1" evidence="5"/>
<dbReference type="GO" id="GO:0005506">
    <property type="term" value="F:iron ion binding"/>
    <property type="evidence" value="ECO:0007669"/>
    <property type="project" value="InterPro"/>
</dbReference>
<sequence>MIVYYSILTLVFSVLLYLFYHLTKNYDYWKKRNVPYLKPSILFGNYREYILFKKCLQQVAQEICQKFADEPYVGVFYGTDPALIIKDPNLIKLVLTKDFYYFNQREISQYTHKEPITQNMFFTGGDRWKVLRQNLTSLFSSSKLKNMFYLIENCANSLDNALNKDLSNQNTIKIKSLLWRYTMDCIVTCALGINTGTLVKDSKSNPFTIIGEKKFGISNIAGFKMVCRSMWPALFYSLGLQMFPNDILKFFKKLLKDVFESRGYKETPRNDFVDQVLSWKKKKYLSGDSISNMRTGHKNNYNIQVDEDLLIAQCELLFAAGFETTSTTTSFLLFELAKNKNAQSRVLEEVDDYYKRHDGKIEFECINEMPFLQACLDESLRLYPVLGVLTREVSEDYTFPTGLRLEKGTRIHIPVYHLHHNPEYFLEPKQFRPERFYGEEKKKIKPYTHIPFGEGPRICIGARFAKMPITAGILTLLKNHSVELVEGMPRTLDFEPRALVTHPKSEIILKFIPRK</sequence>
<dbReference type="InterPro" id="IPR050476">
    <property type="entry name" value="Insect_CytP450_Detox"/>
</dbReference>
<evidence type="ECO:0000256" key="12">
    <source>
        <dbReference type="ARBA" id="ARBA00023033"/>
    </source>
</evidence>
<keyword evidence="17" id="KW-0812">Transmembrane</keyword>
<keyword evidence="7 15" id="KW-0479">Metal-binding</keyword>
<comment type="subcellular location">
    <subcellularLocation>
        <location evidence="3">Endoplasmic reticulum membrane</location>
        <topology evidence="3">Peripheral membrane protein</topology>
    </subcellularLocation>
    <subcellularLocation>
        <location evidence="2">Microsome membrane</location>
        <topology evidence="2">Peripheral membrane protein</topology>
    </subcellularLocation>
</comment>
<comment type="similarity">
    <text evidence="4 16">Belongs to the cytochrome P450 family.</text>
</comment>
<evidence type="ECO:0000256" key="6">
    <source>
        <dbReference type="ARBA" id="ARBA00022617"/>
    </source>
</evidence>
<evidence type="ECO:0000256" key="11">
    <source>
        <dbReference type="ARBA" id="ARBA00023004"/>
    </source>
</evidence>
<comment type="cofactor">
    <cofactor evidence="1 15">
        <name>heme</name>
        <dbReference type="ChEBI" id="CHEBI:30413"/>
    </cofactor>
</comment>
<evidence type="ECO:0000256" key="2">
    <source>
        <dbReference type="ARBA" id="ARBA00004174"/>
    </source>
</evidence>
<dbReference type="Pfam" id="PF00067">
    <property type="entry name" value="p450"/>
    <property type="match status" value="1"/>
</dbReference>
<keyword evidence="11 15" id="KW-0408">Iron</keyword>
<dbReference type="Proteomes" id="UP001153954">
    <property type="component" value="Unassembled WGS sequence"/>
</dbReference>
<accession>A0AAU9U476</accession>
<keyword evidence="17" id="KW-1133">Transmembrane helix</keyword>
<evidence type="ECO:0000256" key="17">
    <source>
        <dbReference type="SAM" id="Phobius"/>
    </source>
</evidence>
<evidence type="ECO:0000256" key="5">
    <source>
        <dbReference type="ARBA" id="ARBA00012109"/>
    </source>
</evidence>
<dbReference type="GO" id="GO:0005789">
    <property type="term" value="C:endoplasmic reticulum membrane"/>
    <property type="evidence" value="ECO:0007669"/>
    <property type="project" value="UniProtKB-SubCell"/>
</dbReference>
<dbReference type="PANTHER" id="PTHR24292:SF45">
    <property type="entry name" value="CYTOCHROME P450 6G1-RELATED"/>
    <property type="match status" value="1"/>
</dbReference>
<dbReference type="PROSITE" id="PS00086">
    <property type="entry name" value="CYTOCHROME_P450"/>
    <property type="match status" value="1"/>
</dbReference>
<evidence type="ECO:0000256" key="1">
    <source>
        <dbReference type="ARBA" id="ARBA00001971"/>
    </source>
</evidence>
<dbReference type="Gene3D" id="1.10.630.10">
    <property type="entry name" value="Cytochrome P450"/>
    <property type="match status" value="1"/>
</dbReference>
<keyword evidence="10 16" id="KW-0560">Oxidoreductase</keyword>
<dbReference type="PRINTS" id="PR00385">
    <property type="entry name" value="P450"/>
</dbReference>
<evidence type="ECO:0000256" key="15">
    <source>
        <dbReference type="PIRSR" id="PIRSR602401-1"/>
    </source>
</evidence>
<evidence type="ECO:0000256" key="14">
    <source>
        <dbReference type="ARBA" id="ARBA00047827"/>
    </source>
</evidence>